<dbReference type="Gene3D" id="2.30.110.10">
    <property type="entry name" value="Electron Transport, Fmn-binding Protein, Chain A"/>
    <property type="match status" value="1"/>
</dbReference>
<dbReference type="EMBL" id="FQZP01000001">
    <property type="protein sequence ID" value="SHI34917.1"/>
    <property type="molecule type" value="Genomic_DNA"/>
</dbReference>
<accession>A0A1M6AES9</accession>
<dbReference type="RefSeq" id="WP_188118279.1">
    <property type="nucleotide sequence ID" value="NZ_FQZP01000001.1"/>
</dbReference>
<proteinExistence type="predicted"/>
<feature type="domain" description="Pyridoxamine 5'-phosphate oxidase N-terminal" evidence="1">
    <location>
        <begin position="8"/>
        <end position="125"/>
    </location>
</feature>
<evidence type="ECO:0000313" key="2">
    <source>
        <dbReference type="EMBL" id="SHI34917.1"/>
    </source>
</evidence>
<organism evidence="2 3">
    <name type="scientific">Thermoclostridium caenicola</name>
    <dbReference type="NCBI Taxonomy" id="659425"/>
    <lineage>
        <taxon>Bacteria</taxon>
        <taxon>Bacillati</taxon>
        <taxon>Bacillota</taxon>
        <taxon>Clostridia</taxon>
        <taxon>Eubacteriales</taxon>
        <taxon>Oscillospiraceae</taxon>
        <taxon>Thermoclostridium</taxon>
    </lineage>
</organism>
<evidence type="ECO:0000313" key="3">
    <source>
        <dbReference type="Proteomes" id="UP000324781"/>
    </source>
</evidence>
<dbReference type="InterPro" id="IPR012349">
    <property type="entry name" value="Split_barrel_FMN-bd"/>
</dbReference>
<dbReference type="Proteomes" id="UP000324781">
    <property type="component" value="Unassembled WGS sequence"/>
</dbReference>
<dbReference type="InterPro" id="IPR011576">
    <property type="entry name" value="Pyridox_Oxase_N"/>
</dbReference>
<evidence type="ECO:0000259" key="1">
    <source>
        <dbReference type="Pfam" id="PF01243"/>
    </source>
</evidence>
<reference evidence="2 3" key="1">
    <citation type="submission" date="2016-11" db="EMBL/GenBank/DDBJ databases">
        <authorList>
            <person name="Varghese N."/>
            <person name="Submissions S."/>
        </authorList>
    </citation>
    <scope>NUCLEOTIDE SEQUENCE [LARGE SCALE GENOMIC DNA]</scope>
    <source>
        <strain evidence="2 3">DSM 19027</strain>
    </source>
</reference>
<dbReference type="SUPFAM" id="SSF50475">
    <property type="entry name" value="FMN-binding split barrel"/>
    <property type="match status" value="1"/>
</dbReference>
<gene>
    <name evidence="2" type="ORF">SAMN05444373_100112</name>
</gene>
<dbReference type="Pfam" id="PF01243">
    <property type="entry name" value="PNPOx_N"/>
    <property type="match status" value="1"/>
</dbReference>
<keyword evidence="3" id="KW-1185">Reference proteome</keyword>
<sequence>MEISYEALEQEILAKLGESAVMALATCAGGRVTARNMSFVFNGLKAAFQTSAASMKISQIRENLRVALCMENIQIEGTAAILGHPYDIPWFREKYSRLHQGSFETYSWLDDECVVEVEPTLISLWKYSDGRPAIERLSVAEKKAFRDEVPLVGTRRDR</sequence>
<protein>
    <submittedName>
        <fullName evidence="2">Pyridoxamine 5'-phosphate oxidase</fullName>
    </submittedName>
</protein>
<name>A0A1M6AES9_9FIRM</name>
<dbReference type="AlphaFoldDB" id="A0A1M6AES9"/>